<evidence type="ECO:0000256" key="3">
    <source>
        <dbReference type="ARBA" id="ARBA00023163"/>
    </source>
</evidence>
<dbReference type="InterPro" id="IPR050204">
    <property type="entry name" value="AraC_XylS_family_regulators"/>
</dbReference>
<accession>A0ABM8SUX2</accession>
<evidence type="ECO:0000313" key="5">
    <source>
        <dbReference type="EMBL" id="CAE6834367.1"/>
    </source>
</evidence>
<sequence>MYDSLGKIMPHLHLDTARITWLHTPTLNVRSAARRIGVLLFDGFWLLGPGTVVEMFQTANELSGSRAGEEPPYEVQFLSMDGGSVASSSSARIWTDRIDTRYGSGFDVLFIAGGYGAHEAALDERLLGWLRSVQTRTRAIETIGEGRLVLEAAGPAEHDGLQVNRYLGSAAADAVRSAANDRNDCARSALMFIKRDLGAELARSVADRVMPGMAATWVPLPAEGGTLSVAEKIRAAARWMEANCDRPVSVADAAQVAAMSERNFLRRFKHEMQVTPSDYLLQVRLRIACNFLTETELPVDKIARRSGTGNGDRLAKIFRKRMALSPTEYRARSRVATEA</sequence>
<dbReference type="Pfam" id="PF12833">
    <property type="entry name" value="HTH_18"/>
    <property type="match status" value="1"/>
</dbReference>
<dbReference type="Gene3D" id="3.40.50.880">
    <property type="match status" value="1"/>
</dbReference>
<name>A0ABM8SUX2_9BURK</name>
<dbReference type="SUPFAM" id="SSF46689">
    <property type="entry name" value="Homeodomain-like"/>
    <property type="match status" value="2"/>
</dbReference>
<feature type="domain" description="HTH araC/xylS-type" evidence="4">
    <location>
        <begin position="234"/>
        <end position="332"/>
    </location>
</feature>
<proteinExistence type="predicted"/>
<dbReference type="EMBL" id="CAJNAU010000088">
    <property type="protein sequence ID" value="CAE6834367.1"/>
    <property type="molecule type" value="Genomic_DNA"/>
</dbReference>
<dbReference type="InterPro" id="IPR018060">
    <property type="entry name" value="HTH_AraC"/>
</dbReference>
<comment type="caution">
    <text evidence="5">The sequence shown here is derived from an EMBL/GenBank/DDBJ whole genome shotgun (WGS) entry which is preliminary data.</text>
</comment>
<evidence type="ECO:0000256" key="1">
    <source>
        <dbReference type="ARBA" id="ARBA00023015"/>
    </source>
</evidence>
<dbReference type="SUPFAM" id="SSF52317">
    <property type="entry name" value="Class I glutamine amidotransferase-like"/>
    <property type="match status" value="1"/>
</dbReference>
<gene>
    <name evidence="5" type="primary">rhaS_13</name>
    <name evidence="5" type="ORF">R69658_06435</name>
</gene>
<keyword evidence="1" id="KW-0805">Transcription regulation</keyword>
<dbReference type="SMART" id="SM00342">
    <property type="entry name" value="HTH_ARAC"/>
    <property type="match status" value="1"/>
</dbReference>
<organism evidence="5 6">
    <name type="scientific">Paraburkholderia aspalathi</name>
    <dbReference type="NCBI Taxonomy" id="1324617"/>
    <lineage>
        <taxon>Bacteria</taxon>
        <taxon>Pseudomonadati</taxon>
        <taxon>Pseudomonadota</taxon>
        <taxon>Betaproteobacteria</taxon>
        <taxon>Burkholderiales</taxon>
        <taxon>Burkholderiaceae</taxon>
        <taxon>Paraburkholderia</taxon>
    </lineage>
</organism>
<evidence type="ECO:0000313" key="6">
    <source>
        <dbReference type="Proteomes" id="UP000674425"/>
    </source>
</evidence>
<dbReference type="PANTHER" id="PTHR46796">
    <property type="entry name" value="HTH-TYPE TRANSCRIPTIONAL ACTIVATOR RHAS-RELATED"/>
    <property type="match status" value="1"/>
</dbReference>
<keyword evidence="6" id="KW-1185">Reference proteome</keyword>
<dbReference type="InterPro" id="IPR029062">
    <property type="entry name" value="Class_I_gatase-like"/>
</dbReference>
<keyword evidence="2" id="KW-0238">DNA-binding</keyword>
<dbReference type="PROSITE" id="PS01124">
    <property type="entry name" value="HTH_ARAC_FAMILY_2"/>
    <property type="match status" value="1"/>
</dbReference>
<dbReference type="InterPro" id="IPR009057">
    <property type="entry name" value="Homeodomain-like_sf"/>
</dbReference>
<protein>
    <submittedName>
        <fullName evidence="5">HTH-type transcriptional activator RhaS</fullName>
    </submittedName>
</protein>
<keyword evidence="3" id="KW-0804">Transcription</keyword>
<evidence type="ECO:0000259" key="4">
    <source>
        <dbReference type="PROSITE" id="PS01124"/>
    </source>
</evidence>
<dbReference type="Gene3D" id="1.10.10.60">
    <property type="entry name" value="Homeodomain-like"/>
    <property type="match status" value="1"/>
</dbReference>
<evidence type="ECO:0000256" key="2">
    <source>
        <dbReference type="ARBA" id="ARBA00023125"/>
    </source>
</evidence>
<dbReference type="Proteomes" id="UP000674425">
    <property type="component" value="Unassembled WGS sequence"/>
</dbReference>
<reference evidence="5 6" key="1">
    <citation type="submission" date="2021-02" db="EMBL/GenBank/DDBJ databases">
        <authorList>
            <person name="Vanwijnsberghe S."/>
        </authorList>
    </citation>
    <scope>NUCLEOTIDE SEQUENCE [LARGE SCALE GENOMIC DNA]</scope>
    <source>
        <strain evidence="5 6">R-69658</strain>
    </source>
</reference>